<dbReference type="PROSITE" id="PS51257">
    <property type="entry name" value="PROKAR_LIPOPROTEIN"/>
    <property type="match status" value="1"/>
</dbReference>
<protein>
    <recommendedName>
        <fullName evidence="4">DUF4249 domain-containing protein</fullName>
    </recommendedName>
</protein>
<gene>
    <name evidence="2" type="ORF">B0A64_03960</name>
</gene>
<dbReference type="AlphaFoldDB" id="A0A227PH97"/>
<keyword evidence="3" id="KW-1185">Reference proteome</keyword>
<dbReference type="OrthoDB" id="1430047at2"/>
<accession>A0A227PH97</accession>
<evidence type="ECO:0008006" key="4">
    <source>
        <dbReference type="Google" id="ProtNLM"/>
    </source>
</evidence>
<dbReference type="InterPro" id="IPR025345">
    <property type="entry name" value="DUF4249"/>
</dbReference>
<feature type="signal peptide" evidence="1">
    <location>
        <begin position="1"/>
        <end position="28"/>
    </location>
</feature>
<name>A0A227PH97_9FLAO</name>
<organism evidence="2 3">
    <name type="scientific">Flavobacterium araucananum</name>
    <dbReference type="NCBI Taxonomy" id="946678"/>
    <lineage>
        <taxon>Bacteria</taxon>
        <taxon>Pseudomonadati</taxon>
        <taxon>Bacteroidota</taxon>
        <taxon>Flavobacteriia</taxon>
        <taxon>Flavobacteriales</taxon>
        <taxon>Flavobacteriaceae</taxon>
        <taxon>Flavobacterium</taxon>
    </lineage>
</organism>
<evidence type="ECO:0000313" key="2">
    <source>
        <dbReference type="EMBL" id="OXG09192.1"/>
    </source>
</evidence>
<feature type="chain" id="PRO_5030039511" description="DUF4249 domain-containing protein" evidence="1">
    <location>
        <begin position="29"/>
        <end position="279"/>
    </location>
</feature>
<evidence type="ECO:0000256" key="1">
    <source>
        <dbReference type="SAM" id="SignalP"/>
    </source>
</evidence>
<comment type="caution">
    <text evidence="2">The sequence shown here is derived from an EMBL/GenBank/DDBJ whole genome shotgun (WGS) entry which is preliminary data.</text>
</comment>
<dbReference type="RefSeq" id="WP_089478275.1">
    <property type="nucleotide sequence ID" value="NZ_MUGS01000004.1"/>
</dbReference>
<dbReference type="Proteomes" id="UP000214684">
    <property type="component" value="Unassembled WGS sequence"/>
</dbReference>
<evidence type="ECO:0000313" key="3">
    <source>
        <dbReference type="Proteomes" id="UP000214684"/>
    </source>
</evidence>
<reference evidence="2 3" key="1">
    <citation type="submission" date="2016-11" db="EMBL/GenBank/DDBJ databases">
        <title>Whole genomes of Flavobacteriaceae.</title>
        <authorList>
            <person name="Stine C."/>
            <person name="Li C."/>
            <person name="Tadesse D."/>
        </authorList>
    </citation>
    <scope>NUCLEOTIDE SEQUENCE [LARGE SCALE GENOMIC DNA]</scope>
    <source>
        <strain evidence="2 3">DSM 24704</strain>
    </source>
</reference>
<keyword evidence="1" id="KW-0732">Signal</keyword>
<dbReference type="Pfam" id="PF14054">
    <property type="entry name" value="DUF4249"/>
    <property type="match status" value="1"/>
</dbReference>
<sequence>MLRLKKYNFKTKALALCSLLLVLFFSSCEDVVNVDLETGDPKIVIDAEIRWEKGTTGNEQSIKISRMAPYYSKGTPQVSGAQVKVENTNGTVFTFTESTPGLYVCHDFVPVLNMDYTLKVTVEGQNFTAVEKLISVPPIDRIDQEFIPDITGPDLIAVEFDYKDPIDQGNYYLTDFKSDFLLFPQYAASSDEYVNGNEITERFADTDLKPGKIIEITHRGISKNFYNYMNLILEVTNGNPFAAAPGNIRGNVINNTNPDNFALGYFRLCETNHVYYTVK</sequence>
<proteinExistence type="predicted"/>
<dbReference type="EMBL" id="MUGS01000004">
    <property type="protein sequence ID" value="OXG09192.1"/>
    <property type="molecule type" value="Genomic_DNA"/>
</dbReference>